<keyword evidence="2" id="KW-1185">Reference proteome</keyword>
<evidence type="ECO:0000313" key="1">
    <source>
        <dbReference type="EMBL" id="GFY52368.1"/>
    </source>
</evidence>
<dbReference type="EMBL" id="BMAV01008653">
    <property type="protein sequence ID" value="GFY52368.1"/>
    <property type="molecule type" value="Genomic_DNA"/>
</dbReference>
<protein>
    <submittedName>
        <fullName evidence="1">Uncharacterized protein</fullName>
    </submittedName>
</protein>
<gene>
    <name evidence="1" type="ORF">TNIN_79151</name>
</gene>
<name>A0A8X7C355_9ARAC</name>
<dbReference type="AlphaFoldDB" id="A0A8X7C355"/>
<comment type="caution">
    <text evidence="1">The sequence shown here is derived from an EMBL/GenBank/DDBJ whole genome shotgun (WGS) entry which is preliminary data.</text>
</comment>
<accession>A0A8X7C355</accession>
<reference evidence="1" key="1">
    <citation type="submission" date="2020-08" db="EMBL/GenBank/DDBJ databases">
        <title>Multicomponent nature underlies the extraordinary mechanical properties of spider dragline silk.</title>
        <authorList>
            <person name="Kono N."/>
            <person name="Nakamura H."/>
            <person name="Mori M."/>
            <person name="Yoshida Y."/>
            <person name="Ohtoshi R."/>
            <person name="Malay A.D."/>
            <person name="Moran D.A.P."/>
            <person name="Tomita M."/>
            <person name="Numata K."/>
            <person name="Arakawa K."/>
        </authorList>
    </citation>
    <scope>NUCLEOTIDE SEQUENCE</scope>
</reference>
<evidence type="ECO:0000313" key="2">
    <source>
        <dbReference type="Proteomes" id="UP000886998"/>
    </source>
</evidence>
<dbReference type="Proteomes" id="UP000886998">
    <property type="component" value="Unassembled WGS sequence"/>
</dbReference>
<sequence>MIHLGKATCHQPTIKTIPRDLDQLIEYYPLSYRQYMIWILERLASFGSSHRIAFVIPSLAGQTKSPDLISSGSFFKWMDGWVRIDPEVIFLTSRKSLIAGKS</sequence>
<organism evidence="1 2">
    <name type="scientific">Trichonephila inaurata madagascariensis</name>
    <dbReference type="NCBI Taxonomy" id="2747483"/>
    <lineage>
        <taxon>Eukaryota</taxon>
        <taxon>Metazoa</taxon>
        <taxon>Ecdysozoa</taxon>
        <taxon>Arthropoda</taxon>
        <taxon>Chelicerata</taxon>
        <taxon>Arachnida</taxon>
        <taxon>Araneae</taxon>
        <taxon>Araneomorphae</taxon>
        <taxon>Entelegynae</taxon>
        <taxon>Araneoidea</taxon>
        <taxon>Nephilidae</taxon>
        <taxon>Trichonephila</taxon>
        <taxon>Trichonephila inaurata</taxon>
    </lineage>
</organism>
<proteinExistence type="predicted"/>